<dbReference type="AlphaFoldDB" id="A0AAV4CMU3"/>
<dbReference type="EMBL" id="BLXT01006765">
    <property type="protein sequence ID" value="GFO33142.1"/>
    <property type="molecule type" value="Genomic_DNA"/>
</dbReference>
<evidence type="ECO:0000313" key="1">
    <source>
        <dbReference type="EMBL" id="GFO33142.1"/>
    </source>
</evidence>
<comment type="caution">
    <text evidence="1">The sequence shown here is derived from an EMBL/GenBank/DDBJ whole genome shotgun (WGS) entry which is preliminary data.</text>
</comment>
<reference evidence="1 2" key="1">
    <citation type="journal article" date="2021" name="Elife">
        <title>Chloroplast acquisition without the gene transfer in kleptoplastic sea slugs, Plakobranchus ocellatus.</title>
        <authorList>
            <person name="Maeda T."/>
            <person name="Takahashi S."/>
            <person name="Yoshida T."/>
            <person name="Shimamura S."/>
            <person name="Takaki Y."/>
            <person name="Nagai Y."/>
            <person name="Toyoda A."/>
            <person name="Suzuki Y."/>
            <person name="Arimoto A."/>
            <person name="Ishii H."/>
            <person name="Satoh N."/>
            <person name="Nishiyama T."/>
            <person name="Hasebe M."/>
            <person name="Maruyama T."/>
            <person name="Minagawa J."/>
            <person name="Obokata J."/>
            <person name="Shigenobu S."/>
        </authorList>
    </citation>
    <scope>NUCLEOTIDE SEQUENCE [LARGE SCALE GENOMIC DNA]</scope>
</reference>
<gene>
    <name evidence="1" type="ORF">PoB_005964700</name>
</gene>
<proteinExistence type="predicted"/>
<sequence>MEVAADLTCFRPQKLELFPTYCWTRELLPPRWAQIDCDINPSCRLLKVASPPVCAYANCDISPFVGYYTGAPTLEVVVHVFSAEILSETTQLRDKPPRPADHTT</sequence>
<name>A0AAV4CMU3_9GAST</name>
<evidence type="ECO:0000313" key="2">
    <source>
        <dbReference type="Proteomes" id="UP000735302"/>
    </source>
</evidence>
<keyword evidence="2" id="KW-1185">Reference proteome</keyword>
<accession>A0AAV4CMU3</accession>
<protein>
    <submittedName>
        <fullName evidence="1">Uncharacterized protein</fullName>
    </submittedName>
</protein>
<dbReference type="Proteomes" id="UP000735302">
    <property type="component" value="Unassembled WGS sequence"/>
</dbReference>
<organism evidence="1 2">
    <name type="scientific">Plakobranchus ocellatus</name>
    <dbReference type="NCBI Taxonomy" id="259542"/>
    <lineage>
        <taxon>Eukaryota</taxon>
        <taxon>Metazoa</taxon>
        <taxon>Spiralia</taxon>
        <taxon>Lophotrochozoa</taxon>
        <taxon>Mollusca</taxon>
        <taxon>Gastropoda</taxon>
        <taxon>Heterobranchia</taxon>
        <taxon>Euthyneura</taxon>
        <taxon>Panpulmonata</taxon>
        <taxon>Sacoglossa</taxon>
        <taxon>Placobranchoidea</taxon>
        <taxon>Plakobranchidae</taxon>
        <taxon>Plakobranchus</taxon>
    </lineage>
</organism>